<gene>
    <name evidence="1" type="ORF">METZ01_LOCUS226003</name>
</gene>
<evidence type="ECO:0000313" key="1">
    <source>
        <dbReference type="EMBL" id="SVB73149.1"/>
    </source>
</evidence>
<name>A0A382GDZ9_9ZZZZ</name>
<proteinExistence type="predicted"/>
<organism evidence="1">
    <name type="scientific">marine metagenome</name>
    <dbReference type="NCBI Taxonomy" id="408172"/>
    <lineage>
        <taxon>unclassified sequences</taxon>
        <taxon>metagenomes</taxon>
        <taxon>ecological metagenomes</taxon>
    </lineage>
</organism>
<accession>A0A382GDZ9</accession>
<sequence length="127" mass="13394">MADPIGEYNFKNTGIVLNKTADGQIQQINTYEGSATGFPTVFASLIFTTSLSDAGANSGSCSWAGRGILDDGSFVAGLAEGTWERIGNELRGNVSLVHEVSDGQKIRTEGVLDHSAGTFNGQMYAIE</sequence>
<dbReference type="EMBL" id="UINC01054894">
    <property type="protein sequence ID" value="SVB73149.1"/>
    <property type="molecule type" value="Genomic_DNA"/>
</dbReference>
<protein>
    <submittedName>
        <fullName evidence="1">Uncharacterized protein</fullName>
    </submittedName>
</protein>
<dbReference type="AlphaFoldDB" id="A0A382GDZ9"/>
<reference evidence="1" key="1">
    <citation type="submission" date="2018-05" db="EMBL/GenBank/DDBJ databases">
        <authorList>
            <person name="Lanie J.A."/>
            <person name="Ng W.-L."/>
            <person name="Kazmierczak K.M."/>
            <person name="Andrzejewski T.M."/>
            <person name="Davidsen T.M."/>
            <person name="Wayne K.J."/>
            <person name="Tettelin H."/>
            <person name="Glass J.I."/>
            <person name="Rusch D."/>
            <person name="Podicherti R."/>
            <person name="Tsui H.-C.T."/>
            <person name="Winkler M.E."/>
        </authorList>
    </citation>
    <scope>NUCLEOTIDE SEQUENCE</scope>
</reference>